<dbReference type="InterPro" id="IPR034164">
    <property type="entry name" value="Pepsin-like_dom"/>
</dbReference>
<evidence type="ECO:0000256" key="4">
    <source>
        <dbReference type="RuleBase" id="RU000454"/>
    </source>
</evidence>
<dbReference type="GO" id="GO:0006508">
    <property type="term" value="P:proteolysis"/>
    <property type="evidence" value="ECO:0007669"/>
    <property type="project" value="UniProtKB-KW"/>
</dbReference>
<feature type="active site" evidence="2">
    <location>
        <position position="41"/>
    </location>
</feature>
<dbReference type="PANTHER" id="PTHR47966">
    <property type="entry name" value="BETA-SITE APP-CLEAVING ENZYME, ISOFORM A-RELATED"/>
    <property type="match status" value="1"/>
</dbReference>
<dbReference type="Gene3D" id="2.40.70.10">
    <property type="entry name" value="Acid Proteases"/>
    <property type="match status" value="2"/>
</dbReference>
<dbReference type="InterPro" id="IPR021109">
    <property type="entry name" value="Peptidase_aspartic_dom_sf"/>
</dbReference>
<evidence type="ECO:0000259" key="5">
    <source>
        <dbReference type="PROSITE" id="PS51767"/>
    </source>
</evidence>
<dbReference type="InterPro" id="IPR001969">
    <property type="entry name" value="Aspartic_peptidase_AS"/>
</dbReference>
<comment type="caution">
    <text evidence="6">The sequence shown here is derived from an EMBL/GenBank/DDBJ whole genome shotgun (WGS) entry which is preliminary data.</text>
</comment>
<proteinExistence type="inferred from homology"/>
<dbReference type="Proteomes" id="UP001152747">
    <property type="component" value="Unassembled WGS sequence"/>
</dbReference>
<sequence length="310" mass="33636">MASGFRSCAEQHQHVADFRDFAYFGNITLGTPKQTFLVVLDTGSSNLWIPDKSCGTSEKTSACAKKNKYVAEKSTSYEEDGRIFNINYGTGSASGYFGKDTLCFSDTTLCIKSQVFGQATHLAPFFARQEIDGILGLGFTDLAVNKAPPPFINAVAQGLVDEPVFTVYLEHHGGKKSSKGGYFTYGGLDDEHCGEVLTWIPLTKATYWQFHMNGIGVKSSSEHKSGWEVISDTGTSFIGGPANTIRAIAKAYGATYDSYDDTYTVPCSKVKNLPALKIKVGDVELEIQAINLIAHASPTECDLAIFDMFG</sequence>
<dbReference type="PRINTS" id="PR00792">
    <property type="entry name" value="PEPSIN"/>
</dbReference>
<evidence type="ECO:0000256" key="3">
    <source>
        <dbReference type="PIRSR" id="PIRSR601461-2"/>
    </source>
</evidence>
<organism evidence="6 7">
    <name type="scientific">Caenorhabditis angaria</name>
    <dbReference type="NCBI Taxonomy" id="860376"/>
    <lineage>
        <taxon>Eukaryota</taxon>
        <taxon>Metazoa</taxon>
        <taxon>Ecdysozoa</taxon>
        <taxon>Nematoda</taxon>
        <taxon>Chromadorea</taxon>
        <taxon>Rhabditida</taxon>
        <taxon>Rhabditina</taxon>
        <taxon>Rhabditomorpha</taxon>
        <taxon>Rhabditoidea</taxon>
        <taxon>Rhabditidae</taxon>
        <taxon>Peloderinae</taxon>
        <taxon>Caenorhabditis</taxon>
    </lineage>
</organism>
<dbReference type="InterPro" id="IPR033121">
    <property type="entry name" value="PEPTIDASE_A1"/>
</dbReference>
<dbReference type="GO" id="GO:0004190">
    <property type="term" value="F:aspartic-type endopeptidase activity"/>
    <property type="evidence" value="ECO:0007669"/>
    <property type="project" value="UniProtKB-KW"/>
</dbReference>
<reference evidence="6" key="1">
    <citation type="submission" date="2022-11" db="EMBL/GenBank/DDBJ databases">
        <authorList>
            <person name="Kikuchi T."/>
        </authorList>
    </citation>
    <scope>NUCLEOTIDE SEQUENCE</scope>
    <source>
        <strain evidence="6">PS1010</strain>
    </source>
</reference>
<feature type="domain" description="Peptidase A1" evidence="5">
    <location>
        <begin position="23"/>
        <end position="310"/>
    </location>
</feature>
<keyword evidence="4" id="KW-0378">Hydrolase</keyword>
<dbReference type="PROSITE" id="PS51767">
    <property type="entry name" value="PEPTIDASE_A1"/>
    <property type="match status" value="1"/>
</dbReference>
<dbReference type="CDD" id="cd05471">
    <property type="entry name" value="pepsin_like"/>
    <property type="match status" value="1"/>
</dbReference>
<dbReference type="Pfam" id="PF00026">
    <property type="entry name" value="Asp"/>
    <property type="match status" value="1"/>
</dbReference>
<dbReference type="GO" id="GO:0005764">
    <property type="term" value="C:lysosome"/>
    <property type="evidence" value="ECO:0007669"/>
    <property type="project" value="TreeGrafter"/>
</dbReference>
<accession>A0A9P1N0M5</accession>
<dbReference type="PROSITE" id="PS00141">
    <property type="entry name" value="ASP_PROTEASE"/>
    <property type="match status" value="1"/>
</dbReference>
<dbReference type="InterPro" id="IPR001461">
    <property type="entry name" value="Aspartic_peptidase_A1"/>
</dbReference>
<evidence type="ECO:0000313" key="7">
    <source>
        <dbReference type="Proteomes" id="UP001152747"/>
    </source>
</evidence>
<dbReference type="FunFam" id="2.40.70.10:FF:000179">
    <property type="entry name" value="ASpartyl Protease"/>
    <property type="match status" value="1"/>
</dbReference>
<evidence type="ECO:0000256" key="1">
    <source>
        <dbReference type="ARBA" id="ARBA00007447"/>
    </source>
</evidence>
<keyword evidence="4" id="KW-0645">Protease</keyword>
<keyword evidence="3" id="KW-1015">Disulfide bond</keyword>
<dbReference type="OrthoDB" id="5839471at2759"/>
<name>A0A9P1N0M5_9PELO</name>
<gene>
    <name evidence="6" type="ORF">CAMP_LOCUS9796</name>
</gene>
<evidence type="ECO:0000313" key="6">
    <source>
        <dbReference type="EMBL" id="CAI5447159.1"/>
    </source>
</evidence>
<comment type="similarity">
    <text evidence="1 4">Belongs to the peptidase A1 family.</text>
</comment>
<feature type="disulfide bond" evidence="3">
    <location>
        <begin position="54"/>
        <end position="63"/>
    </location>
</feature>
<dbReference type="SUPFAM" id="SSF50630">
    <property type="entry name" value="Acid proteases"/>
    <property type="match status" value="1"/>
</dbReference>
<keyword evidence="4" id="KW-0064">Aspartyl protease</keyword>
<keyword evidence="7" id="KW-1185">Reference proteome</keyword>
<feature type="active site" evidence="2">
    <location>
        <position position="232"/>
    </location>
</feature>
<dbReference type="PANTHER" id="PTHR47966:SF44">
    <property type="entry name" value="PEPTIDASE A1 DOMAIN-CONTAINING PROTEIN"/>
    <property type="match status" value="1"/>
</dbReference>
<dbReference type="AlphaFoldDB" id="A0A9P1N0M5"/>
<protein>
    <recommendedName>
        <fullName evidence="5">Peptidase A1 domain-containing protein</fullName>
    </recommendedName>
</protein>
<evidence type="ECO:0000256" key="2">
    <source>
        <dbReference type="PIRSR" id="PIRSR601461-1"/>
    </source>
</evidence>
<dbReference type="EMBL" id="CANHGI010000004">
    <property type="protein sequence ID" value="CAI5447159.1"/>
    <property type="molecule type" value="Genomic_DNA"/>
</dbReference>